<keyword evidence="2" id="KW-1185">Reference proteome</keyword>
<dbReference type="Proteomes" id="UP000008076">
    <property type="component" value="Unassembled WGS sequence"/>
</dbReference>
<dbReference type="OMA" id="ENCIHEC"/>
<dbReference type="SUPFAM" id="SSF55874">
    <property type="entry name" value="ATPase domain of HSP90 chaperone/DNA topoisomerase II/histidine kinase"/>
    <property type="match status" value="1"/>
</dbReference>
<dbReference type="OrthoDB" id="2154305at2759"/>
<dbReference type="eggNOG" id="ENOG502T2Q9">
    <property type="taxonomic scope" value="Eukaryota"/>
</dbReference>
<gene>
    <name evidence="1" type="ORF">EDI_247920</name>
</gene>
<dbReference type="EMBL" id="DS550974">
    <property type="protein sequence ID" value="EDR21696.1"/>
    <property type="molecule type" value="Genomic_DNA"/>
</dbReference>
<protein>
    <submittedName>
        <fullName evidence="1">Uncharacterized protein</fullName>
    </submittedName>
</protein>
<dbReference type="RefSeq" id="XP_001741851.1">
    <property type="nucleotide sequence ID" value="XM_001741799.1"/>
</dbReference>
<dbReference type="AlphaFoldDB" id="B0EUX2"/>
<dbReference type="VEuPathDB" id="AmoebaDB:EDI_247920"/>
<dbReference type="NCBIfam" id="NF047352">
    <property type="entry name" value="P_loop_sacsin"/>
    <property type="match status" value="1"/>
</dbReference>
<dbReference type="KEGG" id="edi:EDI_247920"/>
<proteinExistence type="predicted"/>
<evidence type="ECO:0000313" key="2">
    <source>
        <dbReference type="Proteomes" id="UP000008076"/>
    </source>
</evidence>
<reference evidence="2" key="1">
    <citation type="submission" date="2007-12" db="EMBL/GenBank/DDBJ databases">
        <title>Annotation of Entamoeba dispar SAW760.</title>
        <authorList>
            <person name="Lorenzi H."/>
            <person name="Inman J."/>
            <person name="Schobel S."/>
            <person name="Amedeo P."/>
            <person name="Caler E."/>
        </authorList>
    </citation>
    <scope>NUCLEOTIDE SEQUENCE [LARGE SCALE GENOMIC DNA]</scope>
    <source>
        <strain evidence="2">ATCC PRA-260 / SAW760</strain>
    </source>
</reference>
<organism evidence="2">
    <name type="scientific">Entamoeba dispar (strain ATCC PRA-260 / SAW760)</name>
    <dbReference type="NCBI Taxonomy" id="370354"/>
    <lineage>
        <taxon>Eukaryota</taxon>
        <taxon>Amoebozoa</taxon>
        <taxon>Evosea</taxon>
        <taxon>Archamoebae</taxon>
        <taxon>Mastigamoebida</taxon>
        <taxon>Entamoebidae</taxon>
        <taxon>Entamoeba</taxon>
    </lineage>
</organism>
<dbReference type="GeneID" id="5914365"/>
<accession>B0EUX2</accession>
<sequence>MTEEGFVPSSIGFAYQDLLSNMYVSNVRNRLRQLNQPTDNDCKRWFWELVQNAKDSIVNDPTKNSVSIKVKITENTFSFSHNGSPFTAKAMLGLLYKYSEGKQNSTQSTGRFGTGFLTTHTISKIVSITGDIYGDEKNGDVVNGFTATMYRDGYEDEELLKGVEKMKKSIKYLKEPFGWTTYVYQIQTETGKQALEKGLSNVWENVGQTLVFCKEVSDITIDNKGHITKITREPVMTEGTMEIHTIVFNEDKKISKRRFLIGNYEEYNEKLTNRFGVERTLRIQYAIEFDNKKNIIRNKFASLYCVFPLVGSEAIQVPFMLNSPDFQPDSERETIYLNGTETNDATRKISDTGVNRMILLKTVDLYREFLNHLAQYNYKNLYIVGSGLKSIPSGKFFDRNWYSLYFINSMREVMGSMPFVETPFGLKTLYKNGGPTMFFPYINGNKKQIHSFYSIVAMLYPTKVCNEECLQPWLDNIWEGCGILTIQKLLHYISQYKSLSEMEKHYKSVDFKTALSNLIDLVFEIDKELLNKYPIIPNKNESFKRLDSPGLVSVVHVDNLLNKLLEKITGKWNENCIHECVQNENLTTSLHTDRVCEIINSEILKLREIKSKDIAGDEEFLKKVDLLVACCVDDQTKFGEGFINKRNFIYQNVFDWFDDIIPEKKLITNSFSEIVWDNLDLILIGILLRKIESTKEIEKIPVTINQFNDLLCYLHKNSTALVWNRYAIIPDQNGNFQKPEGMYTDGGVPDCLKCDNITAFGIDFKKILCNKKIKLPLPVMSLDDGCNKFAKLEPTNLYWENILYLFSIIPQEQAIHDRQKLYYDLSKCYLNNENPEVSLDVSSDILWKRYKFLLVKKIIERHNSFDNFFHYKSNLRLNDKTAFRMIEMYWTCYDLHSQEIYSKLHYSKKLPNQYGLFKNSNSLSFDQDNAKSVIEIQSTLYSGLMNSCIGMYIKYNNYSEYKDTLLLNGIKNINNSLKNTTLINICNNIDEMVESCYNNNRKQLFNNYKFKDAMTELFATEYIPSSLYFPKLSQETLLNDIEYSVIFSSEFKKSFFKLSKLLKKKELTVDGLINLVNQYNPKTEETK</sequence>
<evidence type="ECO:0000313" key="1">
    <source>
        <dbReference type="EMBL" id="EDR21696.1"/>
    </source>
</evidence>
<dbReference type="InterPro" id="IPR036890">
    <property type="entry name" value="HATPase_C_sf"/>
</dbReference>
<name>B0EUX2_ENTDS</name>